<dbReference type="SUPFAM" id="SSF103025">
    <property type="entry name" value="Folate-binding domain"/>
    <property type="match status" value="1"/>
</dbReference>
<dbReference type="Pfam" id="PF08669">
    <property type="entry name" value="GCV_T_C"/>
    <property type="match status" value="1"/>
</dbReference>
<evidence type="ECO:0000313" key="5">
    <source>
        <dbReference type="EMBL" id="KAF6152805.1"/>
    </source>
</evidence>
<dbReference type="Pfam" id="PF01571">
    <property type="entry name" value="GCV_T"/>
    <property type="match status" value="1"/>
</dbReference>
<evidence type="ECO:0000259" key="3">
    <source>
        <dbReference type="Pfam" id="PF01571"/>
    </source>
</evidence>
<dbReference type="InterPro" id="IPR013977">
    <property type="entry name" value="GcvT_C"/>
</dbReference>
<name>A0A7J7MD42_9MAGN</name>
<dbReference type="GO" id="GO:0005739">
    <property type="term" value="C:mitochondrion"/>
    <property type="evidence" value="ECO:0007669"/>
    <property type="project" value="TreeGrafter"/>
</dbReference>
<dbReference type="EMBL" id="JACGCM010001609">
    <property type="protein sequence ID" value="KAF6152805.1"/>
    <property type="molecule type" value="Genomic_DNA"/>
</dbReference>
<keyword evidence="6" id="KW-1185">Reference proteome</keyword>
<dbReference type="FunFam" id="3.30.1360.120:FF:000021">
    <property type="entry name" value="Slr0635 protein"/>
    <property type="match status" value="1"/>
</dbReference>
<dbReference type="InterPro" id="IPR027266">
    <property type="entry name" value="TrmE/GcvT-like"/>
</dbReference>
<accession>A0A7J7MD42</accession>
<reference evidence="5 6" key="1">
    <citation type="journal article" date="2020" name="IScience">
        <title>Genome Sequencing of the Endangered Kingdonia uniflora (Circaeasteraceae, Ranunculales) Reveals Potential Mechanisms of Evolutionary Specialization.</title>
        <authorList>
            <person name="Sun Y."/>
            <person name="Deng T."/>
            <person name="Zhang A."/>
            <person name="Moore M.J."/>
            <person name="Landis J.B."/>
            <person name="Lin N."/>
            <person name="Zhang H."/>
            <person name="Zhang X."/>
            <person name="Huang J."/>
            <person name="Zhang X."/>
            <person name="Sun H."/>
            <person name="Wang H."/>
        </authorList>
    </citation>
    <scope>NUCLEOTIDE SEQUENCE [LARGE SCALE GENOMIC DNA]</scope>
    <source>
        <strain evidence="5">TB1705</strain>
        <tissue evidence="5">Leaf</tissue>
    </source>
</reference>
<evidence type="ECO:0000313" key="6">
    <source>
        <dbReference type="Proteomes" id="UP000541444"/>
    </source>
</evidence>
<feature type="domain" description="GCVT N-terminal" evidence="3">
    <location>
        <begin position="111"/>
        <end position="332"/>
    </location>
</feature>
<organism evidence="5 6">
    <name type="scientific">Kingdonia uniflora</name>
    <dbReference type="NCBI Taxonomy" id="39325"/>
    <lineage>
        <taxon>Eukaryota</taxon>
        <taxon>Viridiplantae</taxon>
        <taxon>Streptophyta</taxon>
        <taxon>Embryophyta</taxon>
        <taxon>Tracheophyta</taxon>
        <taxon>Spermatophyta</taxon>
        <taxon>Magnoliopsida</taxon>
        <taxon>Ranunculales</taxon>
        <taxon>Circaeasteraceae</taxon>
        <taxon>Kingdonia</taxon>
    </lineage>
</organism>
<dbReference type="InterPro" id="IPR029043">
    <property type="entry name" value="GcvT/YgfZ_C"/>
</dbReference>
<dbReference type="AlphaFoldDB" id="A0A7J7MD42"/>
<evidence type="ECO:0000259" key="4">
    <source>
        <dbReference type="Pfam" id="PF08669"/>
    </source>
</evidence>
<dbReference type="SUPFAM" id="SSF101790">
    <property type="entry name" value="Aminomethyltransferase beta-barrel domain"/>
    <property type="match status" value="1"/>
</dbReference>
<keyword evidence="2" id="KW-0809">Transit peptide</keyword>
<dbReference type="NCBIfam" id="TIGR03317">
    <property type="entry name" value="ygfZ_signature"/>
    <property type="match status" value="1"/>
</dbReference>
<protein>
    <recommendedName>
        <fullName evidence="7">Aminomethyltransferase folate-binding domain-containing protein</fullName>
    </recommendedName>
</protein>
<dbReference type="Proteomes" id="UP000541444">
    <property type="component" value="Unassembled WGS sequence"/>
</dbReference>
<evidence type="ECO:0000256" key="1">
    <source>
        <dbReference type="ARBA" id="ARBA00008609"/>
    </source>
</evidence>
<proteinExistence type="inferred from homology"/>
<dbReference type="OrthoDB" id="191995at2759"/>
<comment type="caution">
    <text evidence="5">The sequence shown here is derived from an EMBL/GenBank/DDBJ whole genome shotgun (WGS) entry which is preliminary data.</text>
</comment>
<feature type="domain" description="Aminomethyltransferase C-terminal" evidence="4">
    <location>
        <begin position="353"/>
        <end position="411"/>
    </location>
</feature>
<dbReference type="InterPro" id="IPR017703">
    <property type="entry name" value="YgfZ/GCV_T_CS"/>
</dbReference>
<dbReference type="Gene3D" id="3.30.1360.120">
    <property type="entry name" value="Probable tRNA modification gtpase trme, domain 1"/>
    <property type="match status" value="1"/>
</dbReference>
<gene>
    <name evidence="5" type="ORF">GIB67_004634</name>
</gene>
<dbReference type="PANTHER" id="PTHR43757:SF14">
    <property type="entry name" value="GLYCINE CLEAVAGE T-PROTEIN FAMILY"/>
    <property type="match status" value="1"/>
</dbReference>
<dbReference type="InterPro" id="IPR028896">
    <property type="entry name" value="GcvT/YgfZ/DmdA"/>
</dbReference>
<sequence length="443" mass="48081">MVDTSMATTTTILSSSPTVLVRRFFSKSSLSTYRCQLHLPHLKSSSSSTTTTTTTTTTSTVRTAISSSSQFDLSPPPIDHDLLESMADEGAEISEDGVVETFGNDEEAINAAIEDGVAVVDLTHFGRIRVTGEDRIQFLHSQSTANFECLSEGQGCDTVFVTPTARTIDIAHAWIMTSAITLVMSPITCRRITEMLNKYIFFADKVEIHDITKQTCFFVLVGPKSNQLMENLNLGDLVGQPYGTHRHYRVNGTPITVGVGSLISEEGFSLMLSPAAAESVWKTLLSLDAIPMGANAWERFRILQGRPSPAKELTDEFNVLEAGLWNAVSINKGCYKGQETISRLITYDGVKQRLWGIHLSAPAEPGSTITVDGRKVGKLTSYTSGEKEPKHFGLGYIKRKTASAGGQVNIGDVLGTVVDVPFLSNQTPLTKMSTTGLPTKETT</sequence>
<comment type="similarity">
    <text evidence="1">Belongs to the GcvT family.</text>
</comment>
<evidence type="ECO:0008006" key="7">
    <source>
        <dbReference type="Google" id="ProtNLM"/>
    </source>
</evidence>
<dbReference type="PANTHER" id="PTHR43757">
    <property type="entry name" value="AMINOMETHYLTRANSFERASE"/>
    <property type="match status" value="1"/>
</dbReference>
<evidence type="ECO:0000256" key="2">
    <source>
        <dbReference type="ARBA" id="ARBA00022946"/>
    </source>
</evidence>
<dbReference type="InterPro" id="IPR006222">
    <property type="entry name" value="GCVT_N"/>
</dbReference>